<gene>
    <name evidence="5" type="ORF">STSP2_03501</name>
</gene>
<dbReference type="GO" id="GO:0140737">
    <property type="term" value="C:encapsulin nanocompartment"/>
    <property type="evidence" value="ECO:0007669"/>
    <property type="project" value="UniProtKB-SubCell"/>
</dbReference>
<dbReference type="GO" id="GO:0046872">
    <property type="term" value="F:metal ion binding"/>
    <property type="evidence" value="ECO:0007669"/>
    <property type="project" value="InterPro"/>
</dbReference>
<dbReference type="RefSeq" id="WP_146663894.1">
    <property type="nucleotide sequence ID" value="NZ_CP019791.1"/>
</dbReference>
<dbReference type="GO" id="GO:0016491">
    <property type="term" value="F:oxidoreductase activity"/>
    <property type="evidence" value="ECO:0007669"/>
    <property type="project" value="InterPro"/>
</dbReference>
<organism evidence="5 6">
    <name type="scientific">Anaerohalosphaera lusitana</name>
    <dbReference type="NCBI Taxonomy" id="1936003"/>
    <lineage>
        <taxon>Bacteria</taxon>
        <taxon>Pseudomonadati</taxon>
        <taxon>Planctomycetota</taxon>
        <taxon>Phycisphaerae</taxon>
        <taxon>Sedimentisphaerales</taxon>
        <taxon>Anaerohalosphaeraceae</taxon>
        <taxon>Anaerohalosphaera</taxon>
    </lineage>
</organism>
<dbReference type="Gene3D" id="6.10.140.1960">
    <property type="match status" value="1"/>
</dbReference>
<evidence type="ECO:0000313" key="5">
    <source>
        <dbReference type="EMBL" id="AQT70295.1"/>
    </source>
</evidence>
<evidence type="ECO:0000313" key="6">
    <source>
        <dbReference type="Proteomes" id="UP000189674"/>
    </source>
</evidence>
<dbReference type="PANTHER" id="PTHR37165:SF1">
    <property type="entry name" value="TYPE 1 ENCAPSULIN SHELL PROTEIN"/>
    <property type="match status" value="1"/>
</dbReference>
<dbReference type="EMBL" id="CP019791">
    <property type="protein sequence ID" value="AQT70295.1"/>
    <property type="molecule type" value="Genomic_DNA"/>
</dbReference>
<dbReference type="InterPro" id="IPR003251">
    <property type="entry name" value="Rr_diiron-bd_dom"/>
</dbReference>
<evidence type="ECO:0000256" key="3">
    <source>
        <dbReference type="SAM" id="MobiDB-lite"/>
    </source>
</evidence>
<proteinExistence type="predicted"/>
<dbReference type="STRING" id="1936003.STSP2_03501"/>
<dbReference type="KEGG" id="alus:STSP2_03501"/>
<evidence type="ECO:0000256" key="1">
    <source>
        <dbReference type="ARBA" id="ARBA00033738"/>
    </source>
</evidence>
<feature type="region of interest" description="Disordered" evidence="3">
    <location>
        <begin position="84"/>
        <end position="124"/>
    </location>
</feature>
<feature type="compositionally biased region" description="Acidic residues" evidence="3">
    <location>
        <begin position="87"/>
        <end position="112"/>
    </location>
</feature>
<comment type="subcellular location">
    <subcellularLocation>
        <location evidence="1">Encapsulin nanocompartment</location>
    </subcellularLocation>
</comment>
<keyword evidence="6" id="KW-1185">Reference proteome</keyword>
<name>A0A1U9NR51_9BACT</name>
<dbReference type="AlphaFoldDB" id="A0A1U9NR51"/>
<sequence length="124" mass="13768">MPEFPNPFSGKVPDRKLTDSELARAIRLNIAAELEAIHLYEAHADATDNALAAAVLRDVADEERVHVGEFQKLLKILLPDEQAKLDEGEEEVEELAAGEHEEEEGPAEEEETKEVPTIGDIRED</sequence>
<evidence type="ECO:0000256" key="2">
    <source>
        <dbReference type="ARBA" id="ARBA00033787"/>
    </source>
</evidence>
<dbReference type="OrthoDB" id="9811690at2"/>
<dbReference type="InterPro" id="IPR051429">
    <property type="entry name" value="Encapsulin_nc"/>
</dbReference>
<dbReference type="InterPro" id="IPR009078">
    <property type="entry name" value="Ferritin-like_SF"/>
</dbReference>
<keyword evidence="2" id="KW-1284">Encapsulin nanocompartment</keyword>
<dbReference type="PANTHER" id="PTHR37165">
    <property type="entry name" value="PEPTIDASE U56 FAMILY"/>
    <property type="match status" value="1"/>
</dbReference>
<dbReference type="CDD" id="cd00657">
    <property type="entry name" value="Ferritin_like"/>
    <property type="match status" value="1"/>
</dbReference>
<dbReference type="SUPFAM" id="SSF47240">
    <property type="entry name" value="Ferritin-like"/>
    <property type="match status" value="1"/>
</dbReference>
<evidence type="ECO:0000259" key="4">
    <source>
        <dbReference type="Pfam" id="PF02915"/>
    </source>
</evidence>
<reference evidence="6" key="1">
    <citation type="submission" date="2017-02" db="EMBL/GenBank/DDBJ databases">
        <title>Comparative genomics and description of representatives of a novel lineage of planctomycetes thriving in anoxic sediments.</title>
        <authorList>
            <person name="Spring S."/>
            <person name="Bunk B."/>
            <person name="Sproer C."/>
        </authorList>
    </citation>
    <scope>NUCLEOTIDE SEQUENCE [LARGE SCALE GENOMIC DNA]</scope>
    <source>
        <strain evidence="6">ST-NAGAB-D1</strain>
    </source>
</reference>
<dbReference type="Pfam" id="PF02915">
    <property type="entry name" value="Rubrerythrin"/>
    <property type="match status" value="1"/>
</dbReference>
<feature type="domain" description="Rubrerythrin diiron-binding" evidence="4">
    <location>
        <begin position="28"/>
        <end position="104"/>
    </location>
</feature>
<protein>
    <recommendedName>
        <fullName evidence="4">Rubrerythrin diiron-binding domain-containing protein</fullName>
    </recommendedName>
</protein>
<dbReference type="Proteomes" id="UP000189674">
    <property type="component" value="Chromosome"/>
</dbReference>
<accession>A0A1U9NR51</accession>